<dbReference type="InterPro" id="IPR051803">
    <property type="entry name" value="TA_system_RelE-like_toxin"/>
</dbReference>
<proteinExistence type="inferred from homology"/>
<dbReference type="AlphaFoldDB" id="A0A5B8RGY8"/>
<dbReference type="InterPro" id="IPR007712">
    <property type="entry name" value="RelE/ParE_toxin"/>
</dbReference>
<dbReference type="Pfam" id="PF05016">
    <property type="entry name" value="ParE_toxin"/>
    <property type="match status" value="1"/>
</dbReference>
<organism evidence="3">
    <name type="scientific">uncultured organism</name>
    <dbReference type="NCBI Taxonomy" id="155900"/>
    <lineage>
        <taxon>unclassified sequences</taxon>
        <taxon>environmental samples</taxon>
    </lineage>
</organism>
<dbReference type="InterPro" id="IPR035093">
    <property type="entry name" value="RelE/ParE_toxin_dom_sf"/>
</dbReference>
<evidence type="ECO:0000256" key="2">
    <source>
        <dbReference type="ARBA" id="ARBA00022649"/>
    </source>
</evidence>
<evidence type="ECO:0008006" key="4">
    <source>
        <dbReference type="Google" id="ProtNLM"/>
    </source>
</evidence>
<protein>
    <recommendedName>
        <fullName evidence="4">Plasmid stabilization system protein</fullName>
    </recommendedName>
</protein>
<evidence type="ECO:0000256" key="1">
    <source>
        <dbReference type="ARBA" id="ARBA00006226"/>
    </source>
</evidence>
<dbReference type="PANTHER" id="PTHR33755:SF7">
    <property type="entry name" value="TOXIN MODULE OF TOXIN-ANTITOXIN SYSTEM RELE_STBE FAMILY"/>
    <property type="match status" value="1"/>
</dbReference>
<gene>
    <name evidence="3" type="ORF">KBTEX_02306</name>
</gene>
<dbReference type="Gene3D" id="3.30.2310.20">
    <property type="entry name" value="RelE-like"/>
    <property type="match status" value="1"/>
</dbReference>
<evidence type="ECO:0000313" key="3">
    <source>
        <dbReference type="EMBL" id="QEA05977.1"/>
    </source>
</evidence>
<accession>A0A5B8RGY8</accession>
<dbReference type="EMBL" id="MN079119">
    <property type="protein sequence ID" value="QEA05977.1"/>
    <property type="molecule type" value="Genomic_DNA"/>
</dbReference>
<keyword evidence="2" id="KW-1277">Toxin-antitoxin system</keyword>
<reference evidence="3" key="1">
    <citation type="submission" date="2019-06" db="EMBL/GenBank/DDBJ databases">
        <authorList>
            <person name="Murdoch R.W."/>
            <person name="Fathepure B."/>
        </authorList>
    </citation>
    <scope>NUCLEOTIDE SEQUENCE</scope>
</reference>
<sequence length="95" mass="10854">MRRVYAAEAIEDLSRLRAFIAEHDPNAAGRVAAELLERLETLPRFPRMGRPVAAAPEPETVRDMVFGRYVVRYSVHRETLVILRVWHELEGRGGS</sequence>
<comment type="similarity">
    <text evidence="1">Belongs to the RelE toxin family.</text>
</comment>
<dbReference type="PANTHER" id="PTHR33755">
    <property type="entry name" value="TOXIN PARE1-RELATED"/>
    <property type="match status" value="1"/>
</dbReference>
<name>A0A5B8RGY8_9ZZZZ</name>